<gene>
    <name evidence="3" type="ORF">OFUS_LOCUS18817</name>
</gene>
<dbReference type="EMBL" id="CAIIXF020000009">
    <property type="protein sequence ID" value="CAH1794050.1"/>
    <property type="molecule type" value="Genomic_DNA"/>
</dbReference>
<dbReference type="PANTHER" id="PTHR14845">
    <property type="entry name" value="COILED-COIL DOMAIN-CONTAINING 166"/>
    <property type="match status" value="1"/>
</dbReference>
<comment type="caution">
    <text evidence="3">The sequence shown here is derived from an EMBL/GenBank/DDBJ whole genome shotgun (WGS) entry which is preliminary data.</text>
</comment>
<proteinExistence type="predicted"/>
<dbReference type="OrthoDB" id="2129492at2759"/>
<accession>A0A8J1UP00</accession>
<keyword evidence="4" id="KW-1185">Reference proteome</keyword>
<evidence type="ECO:0000313" key="3">
    <source>
        <dbReference type="EMBL" id="CAH1794050.1"/>
    </source>
</evidence>
<dbReference type="AlphaFoldDB" id="A0A8J1UP00"/>
<feature type="compositionally biased region" description="Basic residues" evidence="2">
    <location>
        <begin position="1"/>
        <end position="11"/>
    </location>
</feature>
<feature type="coiled-coil region" evidence="1">
    <location>
        <begin position="236"/>
        <end position="267"/>
    </location>
</feature>
<organism evidence="3 4">
    <name type="scientific">Owenia fusiformis</name>
    <name type="common">Polychaete worm</name>
    <dbReference type="NCBI Taxonomy" id="6347"/>
    <lineage>
        <taxon>Eukaryota</taxon>
        <taxon>Metazoa</taxon>
        <taxon>Spiralia</taxon>
        <taxon>Lophotrochozoa</taxon>
        <taxon>Annelida</taxon>
        <taxon>Polychaeta</taxon>
        <taxon>Sedentaria</taxon>
        <taxon>Canalipalpata</taxon>
        <taxon>Sabellida</taxon>
        <taxon>Oweniida</taxon>
        <taxon>Oweniidae</taxon>
        <taxon>Owenia</taxon>
    </lineage>
</organism>
<keyword evidence="1" id="KW-0175">Coiled coil</keyword>
<dbReference type="PANTHER" id="PTHR14845:SF0">
    <property type="entry name" value="DUF4515 DOMAIN-CONTAINING PROTEIN"/>
    <property type="match status" value="1"/>
</dbReference>
<evidence type="ECO:0000256" key="2">
    <source>
        <dbReference type="SAM" id="MobiDB-lite"/>
    </source>
</evidence>
<reference evidence="3" key="1">
    <citation type="submission" date="2022-03" db="EMBL/GenBank/DDBJ databases">
        <authorList>
            <person name="Martin C."/>
        </authorList>
    </citation>
    <scope>NUCLEOTIDE SEQUENCE</scope>
</reference>
<evidence type="ECO:0000313" key="4">
    <source>
        <dbReference type="Proteomes" id="UP000749559"/>
    </source>
</evidence>
<dbReference type="Pfam" id="PF14988">
    <property type="entry name" value="DUF4515"/>
    <property type="match status" value="1"/>
</dbReference>
<sequence length="292" mass="34972">MPPKKKGKEKKKKGDDGEAKRKDDGEKEPSDKEKLLQQELDQLTGELDSMKQKVEELRAENEWLQQEAHKVRIESHEYMSYMEKKTSKRQTTIISLSDQNSKEIQDIKQEKENMLKQYEEKKATLRAVMLEKENMLSRTKQELEDLQEYKNLQKEQLAKIRELEREVMHMRGKHSETIQSLKAKFLKEKREFQTESEQRIQTMTKQANKEAFACLNDHTDHIKIENRALRHELLKLIRKTRALHEHKAQLEEQKKQLLREQQYANDLKKIRSSRQHQVYKNFGLLDEEEDMS</sequence>
<feature type="compositionally biased region" description="Basic and acidic residues" evidence="2">
    <location>
        <begin position="12"/>
        <end position="34"/>
    </location>
</feature>
<protein>
    <submittedName>
        <fullName evidence="3">Uncharacterized protein</fullName>
    </submittedName>
</protein>
<dbReference type="InterPro" id="IPR032777">
    <property type="entry name" value="DUF4515"/>
</dbReference>
<name>A0A8J1UP00_OWEFU</name>
<dbReference type="Proteomes" id="UP000749559">
    <property type="component" value="Unassembled WGS sequence"/>
</dbReference>
<evidence type="ECO:0000256" key="1">
    <source>
        <dbReference type="SAM" id="Coils"/>
    </source>
</evidence>
<feature type="region of interest" description="Disordered" evidence="2">
    <location>
        <begin position="1"/>
        <end position="34"/>
    </location>
</feature>